<dbReference type="eggNOG" id="ENOG502TC64">
    <property type="taxonomic scope" value="Eukaryota"/>
</dbReference>
<dbReference type="OMA" id="GEDEWNH"/>
<reference evidence="2 3" key="1">
    <citation type="journal article" date="2012" name="BMC Genomics">
        <title>Sequencing the genome of Marssonina brunnea reveals fungus-poplar co-evolution.</title>
        <authorList>
            <person name="Zhu S."/>
            <person name="Cao Y.-Z."/>
            <person name="Jiang C."/>
            <person name="Tan B.-Y."/>
            <person name="Wang Z."/>
            <person name="Feng S."/>
            <person name="Zhang L."/>
            <person name="Su X.-H."/>
            <person name="Brejova B."/>
            <person name="Vinar T."/>
            <person name="Xu M."/>
            <person name="Wang M.-X."/>
            <person name="Zhang S.-G."/>
            <person name="Huang M.-R."/>
            <person name="Wu R."/>
            <person name="Zhou Y."/>
        </authorList>
    </citation>
    <scope>NUCLEOTIDE SEQUENCE [LARGE SCALE GENOMIC DNA]</scope>
    <source>
        <strain evidence="2 3">MB_m1</strain>
    </source>
</reference>
<feature type="compositionally biased region" description="Low complexity" evidence="1">
    <location>
        <begin position="35"/>
        <end position="48"/>
    </location>
</feature>
<dbReference type="RefSeq" id="XP_007294099.1">
    <property type="nucleotide sequence ID" value="XM_007294037.1"/>
</dbReference>
<dbReference type="Proteomes" id="UP000006753">
    <property type="component" value="Unassembled WGS sequence"/>
</dbReference>
<feature type="compositionally biased region" description="Acidic residues" evidence="1">
    <location>
        <begin position="255"/>
        <end position="271"/>
    </location>
</feature>
<dbReference type="HOGENOM" id="CLU_1027038_0_0_1"/>
<feature type="region of interest" description="Disordered" evidence="1">
    <location>
        <begin position="1"/>
        <end position="84"/>
    </location>
</feature>
<evidence type="ECO:0000313" key="2">
    <source>
        <dbReference type="EMBL" id="EKD15582.1"/>
    </source>
</evidence>
<dbReference type="InParanoid" id="K1WT31"/>
<feature type="compositionally biased region" description="Low complexity" evidence="1">
    <location>
        <begin position="225"/>
        <end position="241"/>
    </location>
</feature>
<evidence type="ECO:0000256" key="1">
    <source>
        <dbReference type="SAM" id="MobiDB-lite"/>
    </source>
</evidence>
<dbReference type="EMBL" id="JH921441">
    <property type="protein sequence ID" value="EKD15582.1"/>
    <property type="molecule type" value="Genomic_DNA"/>
</dbReference>
<feature type="region of interest" description="Disordered" evidence="1">
    <location>
        <begin position="225"/>
        <end position="271"/>
    </location>
</feature>
<accession>K1WT31</accession>
<protein>
    <submittedName>
        <fullName evidence="2">Uncharacterized protein</fullName>
    </submittedName>
</protein>
<dbReference type="KEGG" id="mbe:MBM_06210"/>
<sequence>MADILAAFDELDKKDKASKPVKSTNKKFVNPLKTSGSRRVGRSQSRSSNPGGRAPRSVDQIDAQPSSQAERSPSSVSNRRISFVAPDLPNRAPRRIRVPTKKDSLASGFQWEPILSAKYGVSENEWATFGKQIIDAAELPKRARMMWSMVKQDVVAKIKRDLDFGGEVKQQLKEWSLHFRAKGFTVSMELPGKVRSKEDDTQEERALAESYANRFRVVISENAERSASIYSRSSSVSRSVSGEGLAAAGSPHTTDDDDDDDVDDEVKDVKS</sequence>
<feature type="compositionally biased region" description="Polar residues" evidence="1">
    <location>
        <begin position="63"/>
        <end position="80"/>
    </location>
</feature>
<evidence type="ECO:0000313" key="3">
    <source>
        <dbReference type="Proteomes" id="UP000006753"/>
    </source>
</evidence>
<dbReference type="OrthoDB" id="252020at2759"/>
<dbReference type="AlphaFoldDB" id="K1WT31"/>
<name>K1WT31_MARBU</name>
<gene>
    <name evidence="2" type="ORF">MBM_06210</name>
</gene>
<organism evidence="2 3">
    <name type="scientific">Marssonina brunnea f. sp. multigermtubi (strain MB_m1)</name>
    <name type="common">Marssonina leaf spot fungus</name>
    <dbReference type="NCBI Taxonomy" id="1072389"/>
    <lineage>
        <taxon>Eukaryota</taxon>
        <taxon>Fungi</taxon>
        <taxon>Dikarya</taxon>
        <taxon>Ascomycota</taxon>
        <taxon>Pezizomycotina</taxon>
        <taxon>Leotiomycetes</taxon>
        <taxon>Helotiales</taxon>
        <taxon>Drepanopezizaceae</taxon>
        <taxon>Drepanopeziza</taxon>
    </lineage>
</organism>
<dbReference type="GeneID" id="18762145"/>
<proteinExistence type="predicted"/>
<keyword evidence="3" id="KW-1185">Reference proteome</keyword>